<protein>
    <submittedName>
        <fullName evidence="1">Uncharacterized protein</fullName>
    </submittedName>
</protein>
<dbReference type="AlphaFoldDB" id="A0A8S0W030"/>
<evidence type="ECO:0000313" key="1">
    <source>
        <dbReference type="EMBL" id="CAA7269564.1"/>
    </source>
</evidence>
<proteinExistence type="predicted"/>
<name>A0A8S0W030_CYCAE</name>
<comment type="caution">
    <text evidence="1">The sequence shown here is derived from an EMBL/GenBank/DDBJ whole genome shotgun (WGS) entry which is preliminary data.</text>
</comment>
<evidence type="ECO:0000313" key="2">
    <source>
        <dbReference type="Proteomes" id="UP000467700"/>
    </source>
</evidence>
<accession>A0A8S0W030</accession>
<keyword evidence="2" id="KW-1185">Reference proteome</keyword>
<reference evidence="1 2" key="1">
    <citation type="submission" date="2020-01" db="EMBL/GenBank/DDBJ databases">
        <authorList>
            <person name="Gupta K D."/>
        </authorList>
    </citation>
    <scope>NUCLEOTIDE SEQUENCE [LARGE SCALE GENOMIC DNA]</scope>
</reference>
<dbReference type="OrthoDB" id="619536at2759"/>
<gene>
    <name evidence="1" type="ORF">AAE3_LOCUS11961</name>
</gene>
<dbReference type="EMBL" id="CACVBS010000079">
    <property type="protein sequence ID" value="CAA7269564.1"/>
    <property type="molecule type" value="Genomic_DNA"/>
</dbReference>
<sequence>MSKPLASSPAKTDPPPNFFSLYSVILPVPINNAFGVLGRGDAHEPVARLSVLCKMFELLEKDYVQLPVASYPDGIQLRDVGLEEGVPILFGLFNSTVRLSGTISWDDSVFPASQPPSPRPSGVGSSETPEQVDVLYESVAESTGIAVWKLRTFERVVEDGEEKTRVSERIEGWAPAWMRWLVQNKAVESHRWSTYESVSYIVLNTVPSALHLTGILLRSLCAPFEFTIARPVAFQL</sequence>
<organism evidence="1 2">
    <name type="scientific">Cyclocybe aegerita</name>
    <name type="common">Black poplar mushroom</name>
    <name type="synonym">Agrocybe aegerita</name>
    <dbReference type="NCBI Taxonomy" id="1973307"/>
    <lineage>
        <taxon>Eukaryota</taxon>
        <taxon>Fungi</taxon>
        <taxon>Dikarya</taxon>
        <taxon>Basidiomycota</taxon>
        <taxon>Agaricomycotina</taxon>
        <taxon>Agaricomycetes</taxon>
        <taxon>Agaricomycetidae</taxon>
        <taxon>Agaricales</taxon>
        <taxon>Agaricineae</taxon>
        <taxon>Bolbitiaceae</taxon>
        <taxon>Cyclocybe</taxon>
    </lineage>
</organism>
<dbReference type="Proteomes" id="UP000467700">
    <property type="component" value="Unassembled WGS sequence"/>
</dbReference>